<dbReference type="EMBL" id="JYDV01000008">
    <property type="protein sequence ID" value="KRZ43689.1"/>
    <property type="molecule type" value="Genomic_DNA"/>
</dbReference>
<dbReference type="AlphaFoldDB" id="A0A0V1JCJ1"/>
<reference evidence="4 5" key="1">
    <citation type="submission" date="2015-01" db="EMBL/GenBank/DDBJ databases">
        <title>Evolution of Trichinella species and genotypes.</title>
        <authorList>
            <person name="Korhonen P.K."/>
            <person name="Edoardo P."/>
            <person name="Giuseppe L.R."/>
            <person name="Gasser R.B."/>
        </authorList>
    </citation>
    <scope>NUCLEOTIDE SEQUENCE [LARGE SCALE GENOMIC DNA]</scope>
    <source>
        <strain evidence="3">ISS176</strain>
        <strain evidence="2">ISS588</strain>
    </source>
</reference>
<feature type="transmembrane region" description="Helical" evidence="1">
    <location>
        <begin position="20"/>
        <end position="40"/>
    </location>
</feature>
<keyword evidence="4" id="KW-1185">Reference proteome</keyword>
<evidence type="ECO:0000313" key="4">
    <source>
        <dbReference type="Proteomes" id="UP000054805"/>
    </source>
</evidence>
<dbReference type="Proteomes" id="UP000054826">
    <property type="component" value="Unassembled WGS sequence"/>
</dbReference>
<evidence type="ECO:0000313" key="2">
    <source>
        <dbReference type="EMBL" id="KRZ32696.1"/>
    </source>
</evidence>
<dbReference type="Proteomes" id="UP000054805">
    <property type="component" value="Unassembled WGS sequence"/>
</dbReference>
<sequence>MSFKIDFAILRRKTWDRKHYCCSIIFLATQNVLSVYKPAFLLNTTLLLQPIDWATISNFIAYYLRHTSKNLLQKTESRDQQSNNFGRFTTLWMM</sequence>
<keyword evidence="1" id="KW-1133">Transmembrane helix</keyword>
<protein>
    <submittedName>
        <fullName evidence="2">Uncharacterized protein</fullName>
    </submittedName>
</protein>
<evidence type="ECO:0000313" key="3">
    <source>
        <dbReference type="EMBL" id="KRZ43689.1"/>
    </source>
</evidence>
<evidence type="ECO:0000256" key="1">
    <source>
        <dbReference type="SAM" id="Phobius"/>
    </source>
</evidence>
<evidence type="ECO:0000313" key="5">
    <source>
        <dbReference type="Proteomes" id="UP000054826"/>
    </source>
</evidence>
<dbReference type="EMBL" id="JYDS01000014">
    <property type="protein sequence ID" value="KRZ32696.1"/>
    <property type="molecule type" value="Genomic_DNA"/>
</dbReference>
<name>A0A0V1JCJ1_TRIPS</name>
<accession>A0A0V1JCJ1</accession>
<comment type="caution">
    <text evidence="2">The sequence shown here is derived from an EMBL/GenBank/DDBJ whole genome shotgun (WGS) entry which is preliminary data.</text>
</comment>
<organism evidence="2 4">
    <name type="scientific">Trichinella pseudospiralis</name>
    <name type="common">Parasitic roundworm</name>
    <dbReference type="NCBI Taxonomy" id="6337"/>
    <lineage>
        <taxon>Eukaryota</taxon>
        <taxon>Metazoa</taxon>
        <taxon>Ecdysozoa</taxon>
        <taxon>Nematoda</taxon>
        <taxon>Enoplea</taxon>
        <taxon>Dorylaimia</taxon>
        <taxon>Trichinellida</taxon>
        <taxon>Trichinellidae</taxon>
        <taxon>Trichinella</taxon>
    </lineage>
</organism>
<proteinExistence type="predicted"/>
<keyword evidence="1" id="KW-0812">Transmembrane</keyword>
<keyword evidence="1" id="KW-0472">Membrane</keyword>
<gene>
    <name evidence="2" type="ORF">T4B_9785</name>
    <name evidence="3" type="ORF">T4C_9657</name>
</gene>